<dbReference type="Proteomes" id="UP000509510">
    <property type="component" value="Chromosome II"/>
</dbReference>
<dbReference type="PANTHER" id="PTHR47338">
    <property type="entry name" value="ZN(II)2CYS6 TRANSCRIPTION FACTOR (EUROFUNG)-RELATED"/>
    <property type="match status" value="1"/>
</dbReference>
<keyword evidence="6" id="KW-0539">Nucleus</keyword>
<dbReference type="KEGG" id="trg:TRUGW13939_03166"/>
<evidence type="ECO:0000256" key="3">
    <source>
        <dbReference type="ARBA" id="ARBA00023015"/>
    </source>
</evidence>
<protein>
    <recommendedName>
        <fullName evidence="7">Zn(2)-C6 fungal-type domain-containing protein</fullName>
    </recommendedName>
</protein>
<sequence>MKPPLACVKCRIRKKKCDRAYPACSYCLKTHERCEYRVSGVSNKLPARAAPLVQTLDRNRRSRTTGFDGVFLGYPFFPSYFAGDDNSNVIISNDLRTFVINDRNLGKNITDFLEETNFFCMPFIPRQDLHAQLSNESSQLNSSEILLLACIKVLCLPVEGDACAQSNPPYLAIKTAFVSAEVNSVLNVRLLQALVVLLIYEYCHGIYPSAYITLGTCTRYLAALGINRPSLPSEEPIDWVDTETRRRLWWAIYTMERIIMLGYPKGNLLLGEPDQNEPLPSDDISWEQAYPSAEAHLTLLAPATSEMSSFRHVVHAAYLIGRVLQHASDNHLPVQVYSERGKQLNRTISALMSALEVETRSAVFLVTVPRAILNSAIFLLHSISVHSNDEITAEHLELTRSSSAKIYSDRVRLFLQGNLESEYKPSPFLLHWAFHVFQYFHAMYRREGHSEILQVLQDLEKSFEILDRRWNLAGVYMTLLNTMQGK</sequence>
<evidence type="ECO:0000313" key="8">
    <source>
        <dbReference type="EMBL" id="QKX56066.1"/>
    </source>
</evidence>
<evidence type="ECO:0000256" key="6">
    <source>
        <dbReference type="ARBA" id="ARBA00023242"/>
    </source>
</evidence>
<dbReference type="SMART" id="SM00906">
    <property type="entry name" value="Fungal_trans"/>
    <property type="match status" value="1"/>
</dbReference>
<accession>A0A7H8QQD6</accession>
<evidence type="ECO:0000256" key="5">
    <source>
        <dbReference type="ARBA" id="ARBA00023163"/>
    </source>
</evidence>
<reference evidence="9" key="1">
    <citation type="submission" date="2020-06" db="EMBL/GenBank/DDBJ databases">
        <title>A chromosome-scale genome assembly of Talaromyces rugulosus W13939.</title>
        <authorList>
            <person name="Wang B."/>
            <person name="Guo L."/>
            <person name="Ye K."/>
            <person name="Wang L."/>
        </authorList>
    </citation>
    <scope>NUCLEOTIDE SEQUENCE [LARGE SCALE GENOMIC DNA]</scope>
    <source>
        <strain evidence="9">W13939</strain>
    </source>
</reference>
<dbReference type="InterPro" id="IPR050815">
    <property type="entry name" value="TF_fung"/>
</dbReference>
<evidence type="ECO:0000313" key="9">
    <source>
        <dbReference type="Proteomes" id="UP000509510"/>
    </source>
</evidence>
<dbReference type="CDD" id="cd00067">
    <property type="entry name" value="GAL4"/>
    <property type="match status" value="1"/>
</dbReference>
<dbReference type="PANTHER" id="PTHR47338:SF20">
    <property type="entry name" value="ZN(II)2CYS6 TRANSCRIPTION FACTOR (EUROFUNG)"/>
    <property type="match status" value="1"/>
</dbReference>
<dbReference type="GO" id="GO:0008270">
    <property type="term" value="F:zinc ion binding"/>
    <property type="evidence" value="ECO:0007669"/>
    <property type="project" value="InterPro"/>
</dbReference>
<dbReference type="OrthoDB" id="270167at2759"/>
<dbReference type="GO" id="GO:0003677">
    <property type="term" value="F:DNA binding"/>
    <property type="evidence" value="ECO:0007669"/>
    <property type="project" value="UniProtKB-KW"/>
</dbReference>
<dbReference type="GO" id="GO:0006351">
    <property type="term" value="P:DNA-templated transcription"/>
    <property type="evidence" value="ECO:0007669"/>
    <property type="project" value="InterPro"/>
</dbReference>
<dbReference type="CDD" id="cd12148">
    <property type="entry name" value="fungal_TF_MHR"/>
    <property type="match status" value="1"/>
</dbReference>
<dbReference type="InterPro" id="IPR001138">
    <property type="entry name" value="Zn2Cys6_DnaBD"/>
</dbReference>
<dbReference type="GO" id="GO:0000981">
    <property type="term" value="F:DNA-binding transcription factor activity, RNA polymerase II-specific"/>
    <property type="evidence" value="ECO:0007669"/>
    <property type="project" value="InterPro"/>
</dbReference>
<dbReference type="InterPro" id="IPR036864">
    <property type="entry name" value="Zn2-C6_fun-type_DNA-bd_sf"/>
</dbReference>
<dbReference type="RefSeq" id="XP_035342244.1">
    <property type="nucleotide sequence ID" value="XM_035486351.1"/>
</dbReference>
<evidence type="ECO:0000256" key="1">
    <source>
        <dbReference type="ARBA" id="ARBA00004123"/>
    </source>
</evidence>
<gene>
    <name evidence="8" type="ORF">TRUGW13939_03166</name>
</gene>
<keyword evidence="2" id="KW-0479">Metal-binding</keyword>
<dbReference type="PROSITE" id="PS50048">
    <property type="entry name" value="ZN2_CY6_FUNGAL_2"/>
    <property type="match status" value="1"/>
</dbReference>
<name>A0A7H8QQD6_TALRU</name>
<feature type="domain" description="Zn(2)-C6 fungal-type" evidence="7">
    <location>
        <begin position="6"/>
        <end position="36"/>
    </location>
</feature>
<dbReference type="EMBL" id="CP055899">
    <property type="protein sequence ID" value="QKX56066.1"/>
    <property type="molecule type" value="Genomic_DNA"/>
</dbReference>
<dbReference type="InterPro" id="IPR007219">
    <property type="entry name" value="XnlR_reg_dom"/>
</dbReference>
<dbReference type="PROSITE" id="PS00463">
    <property type="entry name" value="ZN2_CY6_FUNGAL_1"/>
    <property type="match status" value="1"/>
</dbReference>
<dbReference type="Pfam" id="PF00172">
    <property type="entry name" value="Zn_clus"/>
    <property type="match status" value="1"/>
</dbReference>
<evidence type="ECO:0000256" key="4">
    <source>
        <dbReference type="ARBA" id="ARBA00023125"/>
    </source>
</evidence>
<dbReference type="SMART" id="SM00066">
    <property type="entry name" value="GAL4"/>
    <property type="match status" value="1"/>
</dbReference>
<evidence type="ECO:0000256" key="2">
    <source>
        <dbReference type="ARBA" id="ARBA00022723"/>
    </source>
</evidence>
<keyword evidence="4" id="KW-0238">DNA-binding</keyword>
<dbReference type="SUPFAM" id="SSF57701">
    <property type="entry name" value="Zn2/Cys6 DNA-binding domain"/>
    <property type="match status" value="1"/>
</dbReference>
<dbReference type="GeneID" id="55990671"/>
<dbReference type="Gene3D" id="4.10.240.10">
    <property type="entry name" value="Zn(2)-C6 fungal-type DNA-binding domain"/>
    <property type="match status" value="1"/>
</dbReference>
<proteinExistence type="predicted"/>
<dbReference type="Pfam" id="PF04082">
    <property type="entry name" value="Fungal_trans"/>
    <property type="match status" value="1"/>
</dbReference>
<evidence type="ECO:0000259" key="7">
    <source>
        <dbReference type="PROSITE" id="PS50048"/>
    </source>
</evidence>
<organism evidence="8 9">
    <name type="scientific">Talaromyces rugulosus</name>
    <name type="common">Penicillium rugulosum</name>
    <dbReference type="NCBI Taxonomy" id="121627"/>
    <lineage>
        <taxon>Eukaryota</taxon>
        <taxon>Fungi</taxon>
        <taxon>Dikarya</taxon>
        <taxon>Ascomycota</taxon>
        <taxon>Pezizomycotina</taxon>
        <taxon>Eurotiomycetes</taxon>
        <taxon>Eurotiomycetidae</taxon>
        <taxon>Eurotiales</taxon>
        <taxon>Trichocomaceae</taxon>
        <taxon>Talaromyces</taxon>
        <taxon>Talaromyces sect. Islandici</taxon>
    </lineage>
</organism>
<keyword evidence="9" id="KW-1185">Reference proteome</keyword>
<dbReference type="GO" id="GO:0005634">
    <property type="term" value="C:nucleus"/>
    <property type="evidence" value="ECO:0007669"/>
    <property type="project" value="UniProtKB-SubCell"/>
</dbReference>
<keyword evidence="5" id="KW-0804">Transcription</keyword>
<keyword evidence="3" id="KW-0805">Transcription regulation</keyword>
<dbReference type="AlphaFoldDB" id="A0A7H8QQD6"/>
<comment type="subcellular location">
    <subcellularLocation>
        <location evidence="1">Nucleus</location>
    </subcellularLocation>
</comment>